<dbReference type="EMBL" id="JBHSCL010000004">
    <property type="protein sequence ID" value="MFC4219871.1"/>
    <property type="molecule type" value="Genomic_DNA"/>
</dbReference>
<dbReference type="InterPro" id="IPR006140">
    <property type="entry name" value="D-isomer_DH_NAD-bd"/>
</dbReference>
<accession>A0ABV8PMP8</accession>
<dbReference type="Gene3D" id="3.40.50.720">
    <property type="entry name" value="NAD(P)-binding Rossmann-like Domain"/>
    <property type="match status" value="2"/>
</dbReference>
<feature type="domain" description="D-isomer specific 2-hydroxyacid dehydrogenase catalytic" evidence="3">
    <location>
        <begin position="19"/>
        <end position="328"/>
    </location>
</feature>
<dbReference type="InterPro" id="IPR006139">
    <property type="entry name" value="D-isomer_2_OHA_DH_cat_dom"/>
</dbReference>
<dbReference type="Pfam" id="PF02826">
    <property type="entry name" value="2-Hacid_dh_C"/>
    <property type="match status" value="1"/>
</dbReference>
<dbReference type="GO" id="GO:0016491">
    <property type="term" value="F:oxidoreductase activity"/>
    <property type="evidence" value="ECO:0007669"/>
    <property type="project" value="UniProtKB-KW"/>
</dbReference>
<dbReference type="PANTHER" id="PTHR10996">
    <property type="entry name" value="2-HYDROXYACID DEHYDROGENASE-RELATED"/>
    <property type="match status" value="1"/>
</dbReference>
<dbReference type="PANTHER" id="PTHR10996:SF283">
    <property type="entry name" value="GLYOXYLATE_HYDROXYPYRUVATE REDUCTASE B"/>
    <property type="match status" value="1"/>
</dbReference>
<evidence type="ECO:0000259" key="3">
    <source>
        <dbReference type="Pfam" id="PF00389"/>
    </source>
</evidence>
<dbReference type="InterPro" id="IPR050223">
    <property type="entry name" value="D-isomer_2-hydroxyacid_DH"/>
</dbReference>
<gene>
    <name evidence="5" type="ORF">ACFOWS_06995</name>
</gene>
<comment type="caution">
    <text evidence="5">The sequence shown here is derived from an EMBL/GenBank/DDBJ whole genome shotgun (WGS) entry which is preliminary data.</text>
</comment>
<feature type="domain" description="D-isomer specific 2-hydroxyacid dehydrogenase NAD-binding" evidence="4">
    <location>
        <begin position="118"/>
        <end position="297"/>
    </location>
</feature>
<dbReference type="Pfam" id="PF00389">
    <property type="entry name" value="2-Hacid_dh"/>
    <property type="match status" value="1"/>
</dbReference>
<dbReference type="EC" id="1.1.1.-" evidence="5"/>
<dbReference type="SUPFAM" id="SSF51735">
    <property type="entry name" value="NAD(P)-binding Rossmann-fold domains"/>
    <property type="match status" value="1"/>
</dbReference>
<comment type="similarity">
    <text evidence="2">Belongs to the D-isomer specific 2-hydroxyacid dehydrogenase family.</text>
</comment>
<keyword evidence="6" id="KW-1185">Reference proteome</keyword>
<dbReference type="CDD" id="cd05301">
    <property type="entry name" value="GDH"/>
    <property type="match status" value="1"/>
</dbReference>
<dbReference type="Proteomes" id="UP001595841">
    <property type="component" value="Unassembled WGS sequence"/>
</dbReference>
<evidence type="ECO:0000313" key="6">
    <source>
        <dbReference type="Proteomes" id="UP001595841"/>
    </source>
</evidence>
<name>A0ABV8PMP8_9FLAO</name>
<reference evidence="6" key="1">
    <citation type="journal article" date="2019" name="Int. J. Syst. Evol. Microbiol.">
        <title>The Global Catalogue of Microorganisms (GCM) 10K type strain sequencing project: providing services to taxonomists for standard genome sequencing and annotation.</title>
        <authorList>
            <consortium name="The Broad Institute Genomics Platform"/>
            <consortium name="The Broad Institute Genome Sequencing Center for Infectious Disease"/>
            <person name="Wu L."/>
            <person name="Ma J."/>
        </authorList>
    </citation>
    <scope>NUCLEOTIDE SEQUENCE [LARGE SCALE GENOMIC DNA]</scope>
    <source>
        <strain evidence="6">CGMCC 1.15774</strain>
    </source>
</reference>
<evidence type="ECO:0000313" key="5">
    <source>
        <dbReference type="EMBL" id="MFC4219871.1"/>
    </source>
</evidence>
<sequence>MKTAARASMPKKVFLSLKYPQLAIDMLEKAGFNITINKSNNPIPQDELINICKEHDALLSTGSNKIDAYFLEQCKHIDIISQFAVGYDNIDVQAAKKNGIVIGNAPGAMTEATADVAFGLMIMVSRKMVHMHKTIEKGLWNHFVPTANLGFQLDGKTLGVFGLGTIGSVMAKRCKAAYGMNIIYHNRSKNQEAEEKLGAQYVSFDELLTQSDIISVHCNLTEETKGVFNKEAFNRMKNSAIFINTSRGGVHTETDLIEALKNGSIWGAGLDVTDPEPMQPDNPLLQMENVAVLPHIGSSTVEARNEMARMSAQNIIDFYKTGTLPYPVH</sequence>
<evidence type="ECO:0000256" key="2">
    <source>
        <dbReference type="RuleBase" id="RU003719"/>
    </source>
</evidence>
<protein>
    <submittedName>
        <fullName evidence="5">2-hydroxyacid dehydrogenase</fullName>
        <ecNumber evidence="5">1.1.1.-</ecNumber>
    </submittedName>
</protein>
<keyword evidence="1 2" id="KW-0560">Oxidoreductase</keyword>
<evidence type="ECO:0000259" key="4">
    <source>
        <dbReference type="Pfam" id="PF02826"/>
    </source>
</evidence>
<dbReference type="RefSeq" id="WP_379763220.1">
    <property type="nucleotide sequence ID" value="NZ_JBHSCL010000004.1"/>
</dbReference>
<evidence type="ECO:0000256" key="1">
    <source>
        <dbReference type="ARBA" id="ARBA00023002"/>
    </source>
</evidence>
<organism evidence="5 6">
    <name type="scientific">Flagellimonas marina</name>
    <dbReference type="NCBI Taxonomy" id="1775168"/>
    <lineage>
        <taxon>Bacteria</taxon>
        <taxon>Pseudomonadati</taxon>
        <taxon>Bacteroidota</taxon>
        <taxon>Flavobacteriia</taxon>
        <taxon>Flavobacteriales</taxon>
        <taxon>Flavobacteriaceae</taxon>
        <taxon>Flagellimonas</taxon>
    </lineage>
</organism>
<dbReference type="SUPFAM" id="SSF52283">
    <property type="entry name" value="Formate/glycerate dehydrogenase catalytic domain-like"/>
    <property type="match status" value="1"/>
</dbReference>
<dbReference type="InterPro" id="IPR036291">
    <property type="entry name" value="NAD(P)-bd_dom_sf"/>
</dbReference>
<proteinExistence type="inferred from homology"/>